<keyword evidence="3" id="KW-0808">Transferase</keyword>
<evidence type="ECO:0000259" key="2">
    <source>
        <dbReference type="PROSITE" id="PS50206"/>
    </source>
</evidence>
<dbReference type="SUPFAM" id="SSF52821">
    <property type="entry name" value="Rhodanese/Cell cycle control phosphatase"/>
    <property type="match status" value="1"/>
</dbReference>
<comment type="caution">
    <text evidence="3">The sequence shown here is derived from an EMBL/GenBank/DDBJ whole genome shotgun (WGS) entry which is preliminary data.</text>
</comment>
<dbReference type="EMBL" id="QFQP01000013">
    <property type="protein sequence ID" value="PZR12047.1"/>
    <property type="molecule type" value="Genomic_DNA"/>
</dbReference>
<dbReference type="AlphaFoldDB" id="A0A2W5TDN1"/>
<gene>
    <name evidence="3" type="ORF">DI536_17160</name>
</gene>
<evidence type="ECO:0000313" key="3">
    <source>
        <dbReference type="EMBL" id="PZR12047.1"/>
    </source>
</evidence>
<sequence>MVFSACGGPAEPTPDGGGTSSLPSAVGPAALTNRSAENYAHNRWGLIEAATLEAYATNWATVDTAGEGAIANGRPTHLSADARLVVLQINAANRAAGENYVPSNPGGNVYVYELDAFRFNETRDTGLISNSVRYQASGPTTDDWLSRYGIDLARDFVVFAQGENTANNGAYFQEIDRAIYWLSYWGADLKHLAVLNGSLQKNYTGELRSNKVAEGTISNGGFSVKSLRVDHTALTLPLEDFLAIVDGNLAATGVVTGFGRQFIIDARPTNQFNRSATNAAFFSTHPGHFITTGWNSSGAPSEDATRQAKSYVLYEGHVKGAVSFPWANLVTDVGNSNWKYKSRAELEALFTAAGYAPADAATKVVVSQCRTNFEVQVNGFASRVILGYPTVHFDGSLIEYLSLVSNHPDASLNIAASDPAYKFRTDIPTRSQHYTAGVGGLVTTIEDGNGVPAYNVASGVGATDRKVVQAVVNKNATTTRKAVDEDREYKRR</sequence>
<evidence type="ECO:0000256" key="1">
    <source>
        <dbReference type="SAM" id="MobiDB-lite"/>
    </source>
</evidence>
<dbReference type="Gene3D" id="3.40.250.10">
    <property type="entry name" value="Rhodanese-like domain"/>
    <property type="match status" value="1"/>
</dbReference>
<name>A0A2W5TDN1_9BACT</name>
<dbReference type="PROSITE" id="PS50206">
    <property type="entry name" value="RHODANESE_3"/>
    <property type="match status" value="1"/>
</dbReference>
<dbReference type="Proteomes" id="UP000249061">
    <property type="component" value="Unassembled WGS sequence"/>
</dbReference>
<accession>A0A2W5TDN1</accession>
<dbReference type="InterPro" id="IPR001763">
    <property type="entry name" value="Rhodanese-like_dom"/>
</dbReference>
<dbReference type="InterPro" id="IPR036873">
    <property type="entry name" value="Rhodanese-like_dom_sf"/>
</dbReference>
<organism evidence="3 4">
    <name type="scientific">Archangium gephyra</name>
    <dbReference type="NCBI Taxonomy" id="48"/>
    <lineage>
        <taxon>Bacteria</taxon>
        <taxon>Pseudomonadati</taxon>
        <taxon>Myxococcota</taxon>
        <taxon>Myxococcia</taxon>
        <taxon>Myxococcales</taxon>
        <taxon>Cystobacterineae</taxon>
        <taxon>Archangiaceae</taxon>
        <taxon>Archangium</taxon>
    </lineage>
</organism>
<protein>
    <submittedName>
        <fullName evidence="3">Sulfurtransferase</fullName>
    </submittedName>
</protein>
<reference evidence="3 4" key="1">
    <citation type="submission" date="2017-08" db="EMBL/GenBank/DDBJ databases">
        <title>Infants hospitalized years apart are colonized by the same room-sourced microbial strains.</title>
        <authorList>
            <person name="Brooks B."/>
            <person name="Olm M.R."/>
            <person name="Firek B.A."/>
            <person name="Baker R."/>
            <person name="Thomas B.C."/>
            <person name="Morowitz M.J."/>
            <person name="Banfield J.F."/>
        </authorList>
    </citation>
    <scope>NUCLEOTIDE SEQUENCE [LARGE SCALE GENOMIC DNA]</scope>
    <source>
        <strain evidence="3">S2_003_000_R2_14</strain>
    </source>
</reference>
<evidence type="ECO:0000313" key="4">
    <source>
        <dbReference type="Proteomes" id="UP000249061"/>
    </source>
</evidence>
<feature type="region of interest" description="Disordered" evidence="1">
    <location>
        <begin position="1"/>
        <end position="26"/>
    </location>
</feature>
<feature type="domain" description="Rhodanese" evidence="2">
    <location>
        <begin position="315"/>
        <end position="405"/>
    </location>
</feature>
<dbReference type="GO" id="GO:0016740">
    <property type="term" value="F:transferase activity"/>
    <property type="evidence" value="ECO:0007669"/>
    <property type="project" value="UniProtKB-KW"/>
</dbReference>
<proteinExistence type="predicted"/>